<dbReference type="EMBL" id="BAAABM010000007">
    <property type="protein sequence ID" value="GAA0318732.1"/>
    <property type="molecule type" value="Genomic_DNA"/>
</dbReference>
<evidence type="ECO:0000256" key="1">
    <source>
        <dbReference type="SAM" id="SignalP"/>
    </source>
</evidence>
<dbReference type="Gene3D" id="2.120.10.10">
    <property type="match status" value="1"/>
</dbReference>
<gene>
    <name evidence="2" type="ORF">GCM10010151_05720</name>
</gene>
<evidence type="ECO:0000313" key="3">
    <source>
        <dbReference type="Proteomes" id="UP001501822"/>
    </source>
</evidence>
<keyword evidence="1" id="KW-0732">Signal</keyword>
<feature type="chain" id="PRO_5046175907" evidence="1">
    <location>
        <begin position="35"/>
        <end position="482"/>
    </location>
</feature>
<reference evidence="2 3" key="1">
    <citation type="journal article" date="2019" name="Int. J. Syst. Evol. Microbiol.">
        <title>The Global Catalogue of Microorganisms (GCM) 10K type strain sequencing project: providing services to taxonomists for standard genome sequencing and annotation.</title>
        <authorList>
            <consortium name="The Broad Institute Genomics Platform"/>
            <consortium name="The Broad Institute Genome Sequencing Center for Infectious Disease"/>
            <person name="Wu L."/>
            <person name="Ma J."/>
        </authorList>
    </citation>
    <scope>NUCLEOTIDE SEQUENCE [LARGE SCALE GENOMIC DNA]</scope>
    <source>
        <strain evidence="2 3">JCM 3146</strain>
    </source>
</reference>
<evidence type="ECO:0000313" key="2">
    <source>
        <dbReference type="EMBL" id="GAA0318732.1"/>
    </source>
</evidence>
<comment type="caution">
    <text evidence="2">The sequence shown here is derived from an EMBL/GenBank/DDBJ whole genome shotgun (WGS) entry which is preliminary data.</text>
</comment>
<protein>
    <submittedName>
        <fullName evidence="2">Sialidase family protein</fullName>
    </submittedName>
</protein>
<dbReference type="Proteomes" id="UP001501822">
    <property type="component" value="Unassembled WGS sequence"/>
</dbReference>
<proteinExistence type="predicted"/>
<dbReference type="InterPro" id="IPR036278">
    <property type="entry name" value="Sialidase_sf"/>
</dbReference>
<accession>A0ABN0VW42</accession>
<keyword evidence="3" id="KW-1185">Reference proteome</keyword>
<name>A0ABN0VW42_9ACTN</name>
<sequence length="482" mass="49643">MTRRRSRLSSLVTVPLAAPIAVAALLLGSGPASANVTLTQVSTDPYTNTTSQHRTEVEPDTFSSGSTIVSAFQVGRFYDGGASGAGFATSTDGGSTWTHGFLPGLTKFEGNGPYDRTSDESVAYDARHNTWMISSLALTDSGGVTGAAVVTSRSTDGGLTWTNPVATATGGSLDKNWIVCDNTASSPYYGNCYTEFDDNGAGNAVKMATSSNGGASWTVHSTSATGLGGQPVVRPNGTVLVPYLSNNGQIRSFRSTNGGAGWNATVLIATAQDHEVAGDLRTETLPSAEIDAAGTAYVVWQDCRFQSGCPANDIVMSKSTSETTWGPVTRITSDGGDHFIPGIGVDRATSGSTARLGLTYYRYPTANCTAATCRLTVGYTSSTNGGSTWSTPTQVAGPMTLSWIADTSQGRMVGDYISTSVTGGRAWPAIEVANAPSGSTFDEATYEPTGGLPITGGSVRAITGPTYPAGARPGATTPPTAR</sequence>
<organism evidence="2 3">
    <name type="scientific">Actinoallomurus spadix</name>
    <dbReference type="NCBI Taxonomy" id="79912"/>
    <lineage>
        <taxon>Bacteria</taxon>
        <taxon>Bacillati</taxon>
        <taxon>Actinomycetota</taxon>
        <taxon>Actinomycetes</taxon>
        <taxon>Streptosporangiales</taxon>
        <taxon>Thermomonosporaceae</taxon>
        <taxon>Actinoallomurus</taxon>
    </lineage>
</organism>
<dbReference type="SUPFAM" id="SSF50939">
    <property type="entry name" value="Sialidases"/>
    <property type="match status" value="2"/>
</dbReference>
<feature type="signal peptide" evidence="1">
    <location>
        <begin position="1"/>
        <end position="34"/>
    </location>
</feature>
<dbReference type="CDD" id="cd15482">
    <property type="entry name" value="Sialidase_non-viral"/>
    <property type="match status" value="1"/>
</dbReference>